<evidence type="ECO:0000313" key="3">
    <source>
        <dbReference type="Proteomes" id="UP001635788"/>
    </source>
</evidence>
<dbReference type="RefSeq" id="WP_229017403.1">
    <property type="nucleotide sequence ID" value="NZ_CP064001.1"/>
</dbReference>
<feature type="compositionally biased region" description="Low complexity" evidence="1">
    <location>
        <begin position="28"/>
        <end position="58"/>
    </location>
</feature>
<proteinExistence type="predicted"/>
<dbReference type="EMBL" id="JBKAMQ010000002">
    <property type="protein sequence ID" value="MFN6507743.1"/>
    <property type="molecule type" value="Genomic_DNA"/>
</dbReference>
<dbReference type="NCBIfam" id="NF041377">
    <property type="entry name" value="XopX"/>
    <property type="match status" value="1"/>
</dbReference>
<keyword evidence="3" id="KW-1185">Reference proteome</keyword>
<accession>A0ABW9KVT7</accession>
<reference evidence="2 3" key="1">
    <citation type="submission" date="2024-12" db="EMBL/GenBank/DDBJ databases">
        <authorList>
            <person name="Alaofin S."/>
            <person name="Velasco D."/>
            <person name="Li D."/>
            <person name="Baldwin T."/>
            <person name="Liu Z."/>
            <person name="Schachterle J.K."/>
        </authorList>
    </citation>
    <scope>NUCLEOTIDE SEQUENCE [LARGE SCALE GENOMIC DNA]</scope>
    <source>
        <strain evidence="2 3">B1</strain>
    </source>
</reference>
<feature type="region of interest" description="Disordered" evidence="1">
    <location>
        <begin position="1"/>
        <end position="58"/>
    </location>
</feature>
<name>A0ABW9KVT7_XANCT</name>
<protein>
    <submittedName>
        <fullName evidence="2">XopX family type III secretion system effector</fullName>
    </submittedName>
</protein>
<sequence length="684" mass="72381">MKPQAPGPSSSVSTHAPSDKEAVVTIESPSSPAAAPIDPALSALTPRSRSTASAAASMRSSATDDLLLESHPPSLEDTAHTSASATLATRASAALTSGVKRASTALSTAASNLWSLSDLRTMLQMHADDPAFLTVMKGEDPERMTPHTLSSCRQQMQDLSELIKHAEGLGTHQRKQLQSDIKAVMDALQPLDHATPVSSRVLKSIANLVNFWPVVVPSPLMGKQAKTFAFTMSTATKGVLALSASALRPSADGLPFPLAGGQLGREANEGHLYNVLINTLFLTTELPKKFGDPALRKQAEAVSQNMAYGAGLSVTFTAIMLTPFLWNSLSKLGNNLLDKGARVGAATAQAVGLNKQAQQLRARLTPAQINEALRDQLLQIRGQVDASCDAFQKARRDFVGEGGGKELTRTVNMQCTHLLETLDACSKRLASVLQLDGNQTPSLPREIHNQDFSSKLALTLLATAVTGSTIYLVQPDRLGTINLLSDTCIVTAVMGQSAWNKQATRQDAMERFKGMCGGSMVIALALGAEKLSKTFADKSLIESSPNAQFYAGVIMSLMAVTMPGPIARSAEMAMNLAGSGLKRLFTGPDGTALATGAPGSPEEMQERLESTARYLEELSPEQQDAYARMVGENVAQAVQHAGAQAQAQAQVPHSSVTITEIEDDDQPAAPEQVAASSANRPRAD</sequence>
<feature type="compositionally biased region" description="Low complexity" evidence="1">
    <location>
        <begin position="638"/>
        <end position="651"/>
    </location>
</feature>
<comment type="caution">
    <text evidence="2">The sequence shown here is derived from an EMBL/GenBank/DDBJ whole genome shotgun (WGS) entry which is preliminary data.</text>
</comment>
<organism evidence="2 3">
    <name type="scientific">Xanthomonas translucens pv. translucens</name>
    <dbReference type="NCBI Taxonomy" id="134875"/>
    <lineage>
        <taxon>Bacteria</taxon>
        <taxon>Pseudomonadati</taxon>
        <taxon>Pseudomonadota</taxon>
        <taxon>Gammaproteobacteria</taxon>
        <taxon>Lysobacterales</taxon>
        <taxon>Lysobacteraceae</taxon>
        <taxon>Xanthomonas</taxon>
        <taxon>Xanthomonas translucens group</taxon>
    </lineage>
</organism>
<evidence type="ECO:0000313" key="2">
    <source>
        <dbReference type="EMBL" id="MFN6507743.1"/>
    </source>
</evidence>
<gene>
    <name evidence="2" type="primary">xopX</name>
    <name evidence="2" type="ORF">ACK3FC_11070</name>
</gene>
<feature type="region of interest" description="Disordered" evidence="1">
    <location>
        <begin position="638"/>
        <end position="684"/>
    </location>
</feature>
<feature type="compositionally biased region" description="Polar residues" evidence="1">
    <location>
        <begin position="674"/>
        <end position="684"/>
    </location>
</feature>
<dbReference type="Proteomes" id="UP001635788">
    <property type="component" value="Unassembled WGS sequence"/>
</dbReference>
<feature type="compositionally biased region" description="Polar residues" evidence="1">
    <location>
        <begin position="7"/>
        <end position="16"/>
    </location>
</feature>
<evidence type="ECO:0000256" key="1">
    <source>
        <dbReference type="SAM" id="MobiDB-lite"/>
    </source>
</evidence>